<dbReference type="EMBL" id="MTBC01000003">
    <property type="protein sequence ID" value="OQD43570.1"/>
    <property type="molecule type" value="Genomic_DNA"/>
</dbReference>
<evidence type="ECO:0008006" key="3">
    <source>
        <dbReference type="Google" id="ProtNLM"/>
    </source>
</evidence>
<accession>A0A1V6LTR1</accession>
<dbReference type="OrthoDB" id="1489643at2"/>
<evidence type="ECO:0000313" key="2">
    <source>
        <dbReference type="Proteomes" id="UP000191680"/>
    </source>
</evidence>
<dbReference type="PROSITE" id="PS51257">
    <property type="entry name" value="PROKAR_LIPOPROTEIN"/>
    <property type="match status" value="1"/>
</dbReference>
<dbReference type="AlphaFoldDB" id="A0A1V6LTR1"/>
<organism evidence="1 2">
    <name type="scientific">Croceivirga radicis</name>
    <dbReference type="NCBI Taxonomy" id="1929488"/>
    <lineage>
        <taxon>Bacteria</taxon>
        <taxon>Pseudomonadati</taxon>
        <taxon>Bacteroidota</taxon>
        <taxon>Flavobacteriia</taxon>
        <taxon>Flavobacteriales</taxon>
        <taxon>Flavobacteriaceae</taxon>
        <taxon>Croceivirga</taxon>
    </lineage>
</organism>
<protein>
    <recommendedName>
        <fullName evidence="3">Lipoprotein</fullName>
    </recommendedName>
</protein>
<sequence>MKKFLLFITTGVLISCGGVKKTQEALNSGNYQLAMNKAIKNLRDNKTKKGNQEYVLLLEEAFAKNQQRELEQINFLKKDGNPANLEKIYNSYVSLRNLQNQIKPLLPLPIYDENRNASFQFKDYANAIVNTKEELANYLYDNAVQLSKNAVNKQDYRAAYEDFAYLLKINPGFKDATKRMEEARLQGQDYVKVALYNATEQIIPQRLEDALLDFNTYGINDFWTQYHANPLDNINYDYEMALDFQNIFISPEQVTEKQLVKEKIVKDGFEYVLDKNGNVAKDSLGNDIKVDKLKTVRCDFYRFTQSKTAEIGAKISFTDLKTNQVINSYPLSSGFAFEHVYASHSGDKRALEQDLINLLAVKSVPFPSNEQMVFDAGEDLKLRLKEIVKKHQFN</sequence>
<dbReference type="RefSeq" id="WP_080318630.1">
    <property type="nucleotide sequence ID" value="NZ_MTBC01000003.1"/>
</dbReference>
<proteinExistence type="predicted"/>
<name>A0A1V6LTR1_9FLAO</name>
<reference evidence="1 2" key="1">
    <citation type="submission" date="2016-12" db="EMBL/GenBank/DDBJ databases">
        <authorList>
            <person name="Song W.-J."/>
            <person name="Kurnit D.M."/>
        </authorList>
    </citation>
    <scope>NUCLEOTIDE SEQUENCE [LARGE SCALE GENOMIC DNA]</scope>
    <source>
        <strain evidence="1 2">HSG9</strain>
    </source>
</reference>
<evidence type="ECO:0000313" key="1">
    <source>
        <dbReference type="EMBL" id="OQD43570.1"/>
    </source>
</evidence>
<keyword evidence="2" id="KW-1185">Reference proteome</keyword>
<dbReference type="Proteomes" id="UP000191680">
    <property type="component" value="Unassembled WGS sequence"/>
</dbReference>
<gene>
    <name evidence="1" type="ORF">BUL40_05870</name>
</gene>
<comment type="caution">
    <text evidence="1">The sequence shown here is derived from an EMBL/GenBank/DDBJ whole genome shotgun (WGS) entry which is preliminary data.</text>
</comment>